<dbReference type="AlphaFoldDB" id="A0A494J256"/>
<evidence type="ECO:0000313" key="3">
    <source>
        <dbReference type="Proteomes" id="UP000189738"/>
    </source>
</evidence>
<reference evidence="1 3" key="1">
    <citation type="submission" date="2016-02" db="EMBL/GenBank/DDBJ databases">
        <authorList>
            <person name="Nicholson A.C."/>
            <person name="Humrighouse B.W."/>
            <person name="Loparev V."/>
            <person name="Emery B."/>
            <person name="Graziano J."/>
            <person name="McQuiston J.R."/>
        </authorList>
    </citation>
    <scope>NUCLEOTIDE SEQUENCE [LARGE SCALE GENOMIC DNA]</scope>
    <source>
        <strain evidence="1 3">E6809</strain>
    </source>
</reference>
<evidence type="ECO:0000313" key="1">
    <source>
        <dbReference type="EMBL" id="AQX52532.1"/>
    </source>
</evidence>
<proteinExistence type="predicted"/>
<accession>A0A494J256</accession>
<dbReference type="Proteomes" id="UP000189738">
    <property type="component" value="Chromosome"/>
</dbReference>
<reference evidence="2" key="2">
    <citation type="submission" date="2016-06" db="EMBL/GenBank/DDBJ databases">
        <authorList>
            <person name="Nicholson A.C."/>
        </authorList>
    </citation>
    <scope>NUCLEOTIDE SEQUENCE [LARGE SCALE GENOMIC DNA]</scope>
    <source>
        <strain evidence="2">E6809</strain>
    </source>
</reference>
<gene>
    <name evidence="1" type="ORF">AYC66_18420</name>
    <name evidence="2" type="ORF">BAY09_07050</name>
</gene>
<name>A0A494J256_9FLAO</name>
<organism evidence="2">
    <name type="scientific">Elizabethkingia anophelis</name>
    <dbReference type="NCBI Taxonomy" id="1117645"/>
    <lineage>
        <taxon>Bacteria</taxon>
        <taxon>Pseudomonadati</taxon>
        <taxon>Bacteroidota</taxon>
        <taxon>Flavobacteriia</taxon>
        <taxon>Flavobacteriales</taxon>
        <taxon>Weeksellaceae</taxon>
        <taxon>Elizabethkingia</taxon>
    </lineage>
</organism>
<dbReference type="EMBL" id="CP014339">
    <property type="protein sequence ID" value="AQX52532.1"/>
    <property type="molecule type" value="Genomic_DNA"/>
</dbReference>
<evidence type="ECO:0000313" key="2">
    <source>
        <dbReference type="EMBL" id="OPB47403.1"/>
    </source>
</evidence>
<dbReference type="RefSeq" id="WP_078677334.1">
    <property type="nucleotide sequence ID" value="NZ_CP014339.1"/>
</dbReference>
<sequence>MEGKAKEALSKFQANKSDLDIMINNNKMLLNSLTIEWLDTVKLKVYAVPVKNGWFSCVRNGEKELTHGLYTDRQSATEAAIKKAVEIYNARFS</sequence>
<dbReference type="EMBL" id="MAHS01000013">
    <property type="protein sequence ID" value="OPB47403.1"/>
    <property type="molecule type" value="Genomic_DNA"/>
</dbReference>
<protein>
    <submittedName>
        <fullName evidence="2">Uncharacterized protein</fullName>
    </submittedName>
</protein>